<gene>
    <name evidence="1" type="ORF">DARMORV10_A06P25760.1</name>
</gene>
<protein>
    <submittedName>
        <fullName evidence="1">(rape) hypothetical protein</fullName>
    </submittedName>
</protein>
<proteinExistence type="predicted"/>
<organism evidence="1">
    <name type="scientific">Brassica napus</name>
    <name type="common">Rape</name>
    <dbReference type="NCBI Taxonomy" id="3708"/>
    <lineage>
        <taxon>Eukaryota</taxon>
        <taxon>Viridiplantae</taxon>
        <taxon>Streptophyta</taxon>
        <taxon>Embryophyta</taxon>
        <taxon>Tracheophyta</taxon>
        <taxon>Spermatophyta</taxon>
        <taxon>Magnoliopsida</taxon>
        <taxon>eudicotyledons</taxon>
        <taxon>Gunneridae</taxon>
        <taxon>Pentapetalae</taxon>
        <taxon>rosids</taxon>
        <taxon>malvids</taxon>
        <taxon>Brassicales</taxon>
        <taxon>Brassicaceae</taxon>
        <taxon>Brassiceae</taxon>
        <taxon>Brassica</taxon>
    </lineage>
</organism>
<dbReference type="EMBL" id="HG994360">
    <property type="protein sequence ID" value="CAF2086681.1"/>
    <property type="molecule type" value="Genomic_DNA"/>
</dbReference>
<evidence type="ECO:0000313" key="1">
    <source>
        <dbReference type="EMBL" id="CAF2086681.1"/>
    </source>
</evidence>
<sequence>DRKSRHRRIKKQQSNELFTLLFHTRFLFSLSSS</sequence>
<name>A0A816T037_BRANA</name>
<dbReference type="Proteomes" id="UP001295469">
    <property type="component" value="Chromosome A06"/>
</dbReference>
<feature type="non-terminal residue" evidence="1">
    <location>
        <position position="1"/>
    </location>
</feature>
<accession>A0A816T037</accession>
<reference evidence="1" key="1">
    <citation type="submission" date="2021-01" db="EMBL/GenBank/DDBJ databases">
        <authorList>
            <consortium name="Genoscope - CEA"/>
            <person name="William W."/>
        </authorList>
    </citation>
    <scope>NUCLEOTIDE SEQUENCE</scope>
</reference>
<dbReference type="AlphaFoldDB" id="A0A816T037"/>